<comment type="caution">
    <text evidence="2">The sequence shown here is derived from an EMBL/GenBank/DDBJ whole genome shotgun (WGS) entry which is preliminary data.</text>
</comment>
<proteinExistence type="predicted"/>
<accession>A0AAV4PT11</accession>
<dbReference type="Proteomes" id="UP001054837">
    <property type="component" value="Unassembled WGS sequence"/>
</dbReference>
<gene>
    <name evidence="2" type="ORF">CDAR_205111</name>
</gene>
<evidence type="ECO:0000256" key="1">
    <source>
        <dbReference type="SAM" id="MobiDB-lite"/>
    </source>
</evidence>
<feature type="compositionally biased region" description="Basic and acidic residues" evidence="1">
    <location>
        <begin position="11"/>
        <end position="26"/>
    </location>
</feature>
<name>A0AAV4PT11_9ARAC</name>
<dbReference type="EMBL" id="BPLQ01003465">
    <property type="protein sequence ID" value="GIY00728.1"/>
    <property type="molecule type" value="Genomic_DNA"/>
</dbReference>
<feature type="region of interest" description="Disordered" evidence="1">
    <location>
        <begin position="1"/>
        <end position="26"/>
    </location>
</feature>
<evidence type="ECO:0000313" key="2">
    <source>
        <dbReference type="EMBL" id="GIY00728.1"/>
    </source>
</evidence>
<keyword evidence="3" id="KW-1185">Reference proteome</keyword>
<protein>
    <submittedName>
        <fullName evidence="2">Uncharacterized protein</fullName>
    </submittedName>
</protein>
<evidence type="ECO:0000313" key="3">
    <source>
        <dbReference type="Proteomes" id="UP001054837"/>
    </source>
</evidence>
<dbReference type="AlphaFoldDB" id="A0AAV4PT11"/>
<sequence length="96" mass="11040">MGGTFQGFYSSRKESSPGDFEGGSKRGWSKEIEMVVTVPRNECAPPLSSMCQTLYPVSHFFLYPEKEILFEKRSTISNTPASFHPHCLKIRWRRHV</sequence>
<reference evidence="2 3" key="1">
    <citation type="submission" date="2021-06" db="EMBL/GenBank/DDBJ databases">
        <title>Caerostris darwini draft genome.</title>
        <authorList>
            <person name="Kono N."/>
            <person name="Arakawa K."/>
        </authorList>
    </citation>
    <scope>NUCLEOTIDE SEQUENCE [LARGE SCALE GENOMIC DNA]</scope>
</reference>
<organism evidence="2 3">
    <name type="scientific">Caerostris darwini</name>
    <dbReference type="NCBI Taxonomy" id="1538125"/>
    <lineage>
        <taxon>Eukaryota</taxon>
        <taxon>Metazoa</taxon>
        <taxon>Ecdysozoa</taxon>
        <taxon>Arthropoda</taxon>
        <taxon>Chelicerata</taxon>
        <taxon>Arachnida</taxon>
        <taxon>Araneae</taxon>
        <taxon>Araneomorphae</taxon>
        <taxon>Entelegynae</taxon>
        <taxon>Araneoidea</taxon>
        <taxon>Araneidae</taxon>
        <taxon>Caerostris</taxon>
    </lineage>
</organism>